<accession>A0A8S5NFC9</accession>
<dbReference type="EMBL" id="BK015145">
    <property type="protein sequence ID" value="DAD92803.1"/>
    <property type="molecule type" value="Genomic_DNA"/>
</dbReference>
<name>A0A8S5NFC9_9CAUD</name>
<reference evidence="1" key="1">
    <citation type="journal article" date="2021" name="Proc. Natl. Acad. Sci. U.S.A.">
        <title>A Catalog of Tens of Thousands of Viruses from Human Metagenomes Reveals Hidden Associations with Chronic Diseases.</title>
        <authorList>
            <person name="Tisza M.J."/>
            <person name="Buck C.B."/>
        </authorList>
    </citation>
    <scope>NUCLEOTIDE SEQUENCE</scope>
    <source>
        <strain evidence="1">CtFkM10</strain>
    </source>
</reference>
<protein>
    <submittedName>
        <fullName evidence="1">Uncharacterized protein</fullName>
    </submittedName>
</protein>
<sequence length="99" mass="10903">MFHVKRLEGELFLFGFHLGLELCIAIINGITDCLEHILNLFLRVFIVAGCTVAQDIQLVNDSIDTGACDANKLFIFALVFGDVNISLCHSGVPTFSIIF</sequence>
<proteinExistence type="predicted"/>
<evidence type="ECO:0000313" key="1">
    <source>
        <dbReference type="EMBL" id="DAD92803.1"/>
    </source>
</evidence>
<organism evidence="1">
    <name type="scientific">Podoviridae sp. ctFkM10</name>
    <dbReference type="NCBI Taxonomy" id="2826548"/>
    <lineage>
        <taxon>Viruses</taxon>
        <taxon>Duplodnaviria</taxon>
        <taxon>Heunggongvirae</taxon>
        <taxon>Uroviricota</taxon>
        <taxon>Caudoviricetes</taxon>
    </lineage>
</organism>